<feature type="active site" description="Proton acceptor" evidence="15">
    <location>
        <position position="186"/>
    </location>
</feature>
<evidence type="ECO:0000256" key="9">
    <source>
        <dbReference type="ARBA" id="ARBA00041832"/>
    </source>
</evidence>
<dbReference type="PANTHER" id="PTHR11085:SF1">
    <property type="entry name" value="NAD-DEPENDENT PROTEIN DEACETYLASE SIRTUIN-7"/>
    <property type="match status" value="1"/>
</dbReference>
<evidence type="ECO:0000256" key="6">
    <source>
        <dbReference type="ARBA" id="ARBA00022833"/>
    </source>
</evidence>
<evidence type="ECO:0000256" key="15">
    <source>
        <dbReference type="PROSITE-ProRule" id="PRU00236"/>
    </source>
</evidence>
<dbReference type="EC" id="2.3.1.286" evidence="2"/>
<dbReference type="GO" id="GO:0010468">
    <property type="term" value="P:regulation of gene expression"/>
    <property type="evidence" value="ECO:0007669"/>
    <property type="project" value="UniProtKB-ARBA"/>
</dbReference>
<evidence type="ECO:0000256" key="5">
    <source>
        <dbReference type="ARBA" id="ARBA00022723"/>
    </source>
</evidence>
<dbReference type="GO" id="GO:0097372">
    <property type="term" value="F:histone H3K18 deacetylase activity, NAD-dependent"/>
    <property type="evidence" value="ECO:0007669"/>
    <property type="project" value="TreeGrafter"/>
</dbReference>
<keyword evidence="6 15" id="KW-0862">Zinc</keyword>
<name>A0A8X6MTF7_NEPPI</name>
<protein>
    <recommendedName>
        <fullName evidence="2">protein acetyllysine N-acetyltransferase</fullName>
        <ecNumber evidence="2">2.3.1.286</ecNumber>
    </recommendedName>
    <alternativeName>
        <fullName evidence="10">Regulatory protein SIR2 homolog 7</fullName>
    </alternativeName>
    <alternativeName>
        <fullName evidence="9">SIR2-like protein 7</fullName>
    </alternativeName>
</protein>
<dbReference type="PANTHER" id="PTHR11085">
    <property type="entry name" value="NAD-DEPENDENT PROTEIN DEACYLASE SIRTUIN-5, MITOCHONDRIAL-RELATED"/>
    <property type="match status" value="1"/>
</dbReference>
<comment type="similarity">
    <text evidence="8">Belongs to the sirtuin family. Class IV subfamily.</text>
</comment>
<dbReference type="InterPro" id="IPR050134">
    <property type="entry name" value="NAD-dep_sirtuin_deacylases"/>
</dbReference>
<comment type="caution">
    <text evidence="17">The sequence shown here is derived from an EMBL/GenBank/DDBJ whole genome shotgun (WGS) entry which is preliminary data.</text>
</comment>
<dbReference type="GO" id="GO:0140861">
    <property type="term" value="P:DNA repair-dependent chromatin remodeling"/>
    <property type="evidence" value="ECO:0007669"/>
    <property type="project" value="UniProtKB-ARBA"/>
</dbReference>
<evidence type="ECO:0000256" key="14">
    <source>
        <dbReference type="ARBA" id="ARBA00052763"/>
    </source>
</evidence>
<evidence type="ECO:0000313" key="18">
    <source>
        <dbReference type="Proteomes" id="UP000887013"/>
    </source>
</evidence>
<dbReference type="EMBL" id="BMAW01096940">
    <property type="protein sequence ID" value="GFS77149.1"/>
    <property type="molecule type" value="Genomic_DNA"/>
</dbReference>
<feature type="binding site" evidence="15">
    <location>
        <position position="227"/>
    </location>
    <ligand>
        <name>Zn(2+)</name>
        <dbReference type="ChEBI" id="CHEBI:29105"/>
    </ligand>
</feature>
<comment type="catalytic activity">
    <reaction evidence="11">
        <text>N(6)-decanoyl-L-lysyl-[protein] + NAD(+) + H2O = 2''-O-decanoyl-ADP-D-ribose + nicotinamide + L-lysyl-[protein]</text>
        <dbReference type="Rhea" id="RHEA:70631"/>
        <dbReference type="Rhea" id="RHEA-COMP:9752"/>
        <dbReference type="Rhea" id="RHEA-COMP:17932"/>
        <dbReference type="ChEBI" id="CHEBI:15377"/>
        <dbReference type="ChEBI" id="CHEBI:17154"/>
        <dbReference type="ChEBI" id="CHEBI:29969"/>
        <dbReference type="ChEBI" id="CHEBI:57540"/>
        <dbReference type="ChEBI" id="CHEBI:143222"/>
        <dbReference type="ChEBI" id="CHEBI:189688"/>
    </reaction>
    <physiologicalReaction direction="left-to-right" evidence="11">
        <dbReference type="Rhea" id="RHEA:70632"/>
    </physiologicalReaction>
</comment>
<dbReference type="FunFam" id="3.40.50.1220:FF:000038">
    <property type="entry name" value="NAD-dependent protein deacetylase sirtuin-6 isoform X2"/>
    <property type="match status" value="1"/>
</dbReference>
<dbReference type="Proteomes" id="UP000887013">
    <property type="component" value="Unassembled WGS sequence"/>
</dbReference>
<dbReference type="PROSITE" id="PS50305">
    <property type="entry name" value="SIRTUIN"/>
    <property type="match status" value="1"/>
</dbReference>
<dbReference type="OrthoDB" id="2919105at2759"/>
<dbReference type="SUPFAM" id="SSF52467">
    <property type="entry name" value="DHS-like NAD/FAD-binding domain"/>
    <property type="match status" value="1"/>
</dbReference>
<feature type="domain" description="Deacetylase sirtuin-type" evidence="16">
    <location>
        <begin position="81"/>
        <end position="328"/>
    </location>
</feature>
<dbReference type="InterPro" id="IPR003000">
    <property type="entry name" value="Sirtuin"/>
</dbReference>
<evidence type="ECO:0000256" key="7">
    <source>
        <dbReference type="ARBA" id="ARBA00023027"/>
    </source>
</evidence>
<dbReference type="GO" id="GO:0035861">
    <property type="term" value="C:site of double-strand break"/>
    <property type="evidence" value="ECO:0007669"/>
    <property type="project" value="UniProtKB-ARBA"/>
</dbReference>
<comment type="catalytic activity">
    <reaction evidence="14">
        <text>N(6)-glutaryl-L-lysyl-[protein] + NAD(+) + H2O = 2''-O-glutaryl-ADP-D-ribose + nicotinamide + L-lysyl-[protein]</text>
        <dbReference type="Rhea" id="RHEA:47664"/>
        <dbReference type="Rhea" id="RHEA-COMP:9752"/>
        <dbReference type="Rhea" id="RHEA-COMP:11875"/>
        <dbReference type="ChEBI" id="CHEBI:15377"/>
        <dbReference type="ChEBI" id="CHEBI:17154"/>
        <dbReference type="ChEBI" id="CHEBI:29969"/>
        <dbReference type="ChEBI" id="CHEBI:57540"/>
        <dbReference type="ChEBI" id="CHEBI:87828"/>
        <dbReference type="ChEBI" id="CHEBI:87829"/>
    </reaction>
    <physiologicalReaction direction="left-to-right" evidence="14">
        <dbReference type="Rhea" id="RHEA:47665"/>
    </physiologicalReaction>
</comment>
<dbReference type="Pfam" id="PF02146">
    <property type="entry name" value="SIR2"/>
    <property type="match status" value="1"/>
</dbReference>
<dbReference type="Gene3D" id="2.20.28.200">
    <property type="match status" value="1"/>
</dbReference>
<evidence type="ECO:0000256" key="10">
    <source>
        <dbReference type="ARBA" id="ARBA00043038"/>
    </source>
</evidence>
<evidence type="ECO:0000256" key="4">
    <source>
        <dbReference type="ARBA" id="ARBA00022679"/>
    </source>
</evidence>
<gene>
    <name evidence="17" type="primary">Sirt7</name>
    <name evidence="17" type="ORF">NPIL_487311</name>
</gene>
<accession>A0A8X6MTF7</accession>
<dbReference type="Gene3D" id="3.40.50.1220">
    <property type="entry name" value="TPP-binding domain"/>
    <property type="match status" value="1"/>
</dbReference>
<evidence type="ECO:0000256" key="2">
    <source>
        <dbReference type="ARBA" id="ARBA00012928"/>
    </source>
</evidence>
<evidence type="ECO:0000256" key="3">
    <source>
        <dbReference type="ARBA" id="ARBA00022553"/>
    </source>
</evidence>
<proteinExistence type="inferred from homology"/>
<evidence type="ECO:0000313" key="17">
    <source>
        <dbReference type="EMBL" id="GFS77149.1"/>
    </source>
</evidence>
<keyword evidence="4" id="KW-0808">Transferase</keyword>
<reference evidence="17" key="1">
    <citation type="submission" date="2020-08" db="EMBL/GenBank/DDBJ databases">
        <title>Multicomponent nature underlies the extraordinary mechanical properties of spider dragline silk.</title>
        <authorList>
            <person name="Kono N."/>
            <person name="Nakamura H."/>
            <person name="Mori M."/>
            <person name="Yoshida Y."/>
            <person name="Ohtoshi R."/>
            <person name="Malay A.D."/>
            <person name="Moran D.A.P."/>
            <person name="Tomita M."/>
            <person name="Numata K."/>
            <person name="Arakawa K."/>
        </authorList>
    </citation>
    <scope>NUCLEOTIDE SEQUENCE</scope>
</reference>
<organism evidence="17 18">
    <name type="scientific">Nephila pilipes</name>
    <name type="common">Giant wood spider</name>
    <name type="synonym">Nephila maculata</name>
    <dbReference type="NCBI Taxonomy" id="299642"/>
    <lineage>
        <taxon>Eukaryota</taxon>
        <taxon>Metazoa</taxon>
        <taxon>Ecdysozoa</taxon>
        <taxon>Arthropoda</taxon>
        <taxon>Chelicerata</taxon>
        <taxon>Arachnida</taxon>
        <taxon>Araneae</taxon>
        <taxon>Araneomorphae</taxon>
        <taxon>Entelegynae</taxon>
        <taxon>Araneoidea</taxon>
        <taxon>Nephilidae</taxon>
        <taxon>Nephila</taxon>
    </lineage>
</organism>
<dbReference type="FunFam" id="2.20.28.200:FF:000002">
    <property type="entry name" value="NAD-dependent deacetylase sirtuin-7"/>
    <property type="match status" value="1"/>
</dbReference>
<feature type="binding site" evidence="15">
    <location>
        <position position="197"/>
    </location>
    <ligand>
        <name>Zn(2+)</name>
        <dbReference type="ChEBI" id="CHEBI:29105"/>
    </ligand>
</feature>
<dbReference type="GO" id="GO:0070403">
    <property type="term" value="F:NAD+ binding"/>
    <property type="evidence" value="ECO:0007669"/>
    <property type="project" value="InterPro"/>
</dbReference>
<evidence type="ECO:0000256" key="11">
    <source>
        <dbReference type="ARBA" id="ARBA00050237"/>
    </source>
</evidence>
<dbReference type="GO" id="GO:0046872">
    <property type="term" value="F:metal ion binding"/>
    <property type="evidence" value="ECO:0007669"/>
    <property type="project" value="UniProtKB-KW"/>
</dbReference>
<evidence type="ECO:0000256" key="8">
    <source>
        <dbReference type="ARBA" id="ARBA00038170"/>
    </source>
</evidence>
<sequence length="486" mass="55718">MAERSRRQVKKNQDLQRILYLEKERSRMLMIRRILKKPCLSRTEEEIKLLNEAPDLVNQIQNNIKKLKCIKERSQEIIDEPEVLSAKCIELAKALKESSFTVVYTGAGISTSAHIPDYRGPDGVWTLLRKGKEVILKDLSLAEPTFTHMAIKQLHKEGLITHVVSQNCDGLHLRSGLPKTSVSELHGNMFLEVCPKCKPLRQYVRLFDVTEHTALHRHKTGRLCKKCNSELKDTIVHFGEKGTLQWPMNWKGAVKAVSKADLILCLGTSLKVLRRYPGLWSTNRSSGKRPKLYIVNLQWTPKDPQATLKIHGKCDDVMRQVTSFLGLMVPKYEKQNDPIFKLATPLLPHEMTTTTRLHLTKNKTEANDFKNVDMQENLKDIQFSMKNELDLCSNNDYLIGTDESNQNLQPFVKLLDIASASTLLKLNAEQIDSRTYFIKTEIPEGTTRTNIKLSGWYGKGLGKWKKQRRRTNSSCKRIKTEKDKVD</sequence>
<comment type="catalytic activity">
    <reaction evidence="13">
        <text>N(6)-propanoyl-L-lysyl-[protein] + NAD(+) + H2O = 3''-O-propanoyl-ADP-D-ribose + nicotinamide + L-lysyl-[protein]</text>
        <dbReference type="Rhea" id="RHEA:23500"/>
        <dbReference type="Rhea" id="RHEA-COMP:9752"/>
        <dbReference type="Rhea" id="RHEA-COMP:13758"/>
        <dbReference type="ChEBI" id="CHEBI:15377"/>
        <dbReference type="ChEBI" id="CHEBI:17154"/>
        <dbReference type="ChEBI" id="CHEBI:29969"/>
        <dbReference type="ChEBI" id="CHEBI:57540"/>
        <dbReference type="ChEBI" id="CHEBI:138019"/>
        <dbReference type="ChEBI" id="CHEBI:145015"/>
    </reaction>
    <physiologicalReaction direction="left-to-right" evidence="13">
        <dbReference type="Rhea" id="RHEA:23501"/>
    </physiologicalReaction>
</comment>
<evidence type="ECO:0000256" key="12">
    <source>
        <dbReference type="ARBA" id="ARBA00051105"/>
    </source>
</evidence>
<feature type="binding site" evidence="15">
    <location>
        <position position="194"/>
    </location>
    <ligand>
        <name>Zn(2+)</name>
        <dbReference type="ChEBI" id="CHEBI:29105"/>
    </ligand>
</feature>
<dbReference type="AlphaFoldDB" id="A0A8X6MTF7"/>
<dbReference type="GO" id="GO:0005634">
    <property type="term" value="C:nucleus"/>
    <property type="evidence" value="ECO:0007669"/>
    <property type="project" value="TreeGrafter"/>
</dbReference>
<dbReference type="InterPro" id="IPR029035">
    <property type="entry name" value="DHS-like_NAD/FAD-binding_dom"/>
</dbReference>
<comment type="catalytic activity">
    <reaction evidence="12">
        <text>N(6)-succinyl-L-lysyl-[protein] + NAD(+) + H2O = 2''-O-succinyl-ADP-D-ribose + nicotinamide + L-lysyl-[protein]</text>
        <dbReference type="Rhea" id="RHEA:47668"/>
        <dbReference type="Rhea" id="RHEA-COMP:9752"/>
        <dbReference type="Rhea" id="RHEA-COMP:11877"/>
        <dbReference type="ChEBI" id="CHEBI:15377"/>
        <dbReference type="ChEBI" id="CHEBI:17154"/>
        <dbReference type="ChEBI" id="CHEBI:29969"/>
        <dbReference type="ChEBI" id="CHEBI:57540"/>
        <dbReference type="ChEBI" id="CHEBI:87830"/>
        <dbReference type="ChEBI" id="CHEBI:87832"/>
    </reaction>
    <physiologicalReaction direction="left-to-right" evidence="12">
        <dbReference type="Rhea" id="RHEA:47669"/>
    </physiologicalReaction>
</comment>
<keyword evidence="7" id="KW-0520">NAD</keyword>
<comment type="cofactor">
    <cofactor evidence="1">
        <name>Zn(2+)</name>
        <dbReference type="ChEBI" id="CHEBI:29105"/>
    </cofactor>
</comment>
<evidence type="ECO:0000256" key="13">
    <source>
        <dbReference type="ARBA" id="ARBA00051399"/>
    </source>
</evidence>
<evidence type="ECO:0000256" key="1">
    <source>
        <dbReference type="ARBA" id="ARBA00001947"/>
    </source>
</evidence>
<keyword evidence="18" id="KW-1185">Reference proteome</keyword>
<dbReference type="InterPro" id="IPR026590">
    <property type="entry name" value="Ssirtuin_cat_dom"/>
</dbReference>
<feature type="binding site" evidence="15">
    <location>
        <position position="224"/>
    </location>
    <ligand>
        <name>Zn(2+)</name>
        <dbReference type="ChEBI" id="CHEBI:29105"/>
    </ligand>
</feature>
<dbReference type="GO" id="GO:0000785">
    <property type="term" value="C:chromatin"/>
    <property type="evidence" value="ECO:0007669"/>
    <property type="project" value="UniProtKB-ARBA"/>
</dbReference>
<evidence type="ECO:0000259" key="16">
    <source>
        <dbReference type="PROSITE" id="PS50305"/>
    </source>
</evidence>
<dbReference type="CDD" id="cd01410">
    <property type="entry name" value="SIRT7"/>
    <property type="match status" value="1"/>
</dbReference>
<keyword evidence="3" id="KW-0597">Phosphoprotein</keyword>
<keyword evidence="5 15" id="KW-0479">Metal-binding</keyword>